<dbReference type="Proteomes" id="UP000284375">
    <property type="component" value="Unassembled WGS sequence"/>
</dbReference>
<sequence>MTDPEQACQGDHGAHRRQAPEAVVRAEKGLGEIPNDAIMWTHQAAKGKEYHVADLQLTLSIASIEPLEKEASQVLGEYAYEKTSLYRMKLATA</sequence>
<organism evidence="2 3">
    <name type="scientific">Cytospora chrysosperma</name>
    <name type="common">Cytospora canker fungus</name>
    <name type="synonym">Sphaeria chrysosperma</name>
    <dbReference type="NCBI Taxonomy" id="252740"/>
    <lineage>
        <taxon>Eukaryota</taxon>
        <taxon>Fungi</taxon>
        <taxon>Dikarya</taxon>
        <taxon>Ascomycota</taxon>
        <taxon>Pezizomycotina</taxon>
        <taxon>Sordariomycetes</taxon>
        <taxon>Sordariomycetidae</taxon>
        <taxon>Diaporthales</taxon>
        <taxon>Cytosporaceae</taxon>
        <taxon>Cytospora</taxon>
    </lineage>
</organism>
<dbReference type="AlphaFoldDB" id="A0A423VX50"/>
<dbReference type="EMBL" id="LJZO01000023">
    <property type="protein sequence ID" value="ROV95574.1"/>
    <property type="molecule type" value="Genomic_DNA"/>
</dbReference>
<keyword evidence="3" id="KW-1185">Reference proteome</keyword>
<protein>
    <submittedName>
        <fullName evidence="2">Uncharacterized protein</fullName>
    </submittedName>
</protein>
<evidence type="ECO:0000313" key="2">
    <source>
        <dbReference type="EMBL" id="ROV95574.1"/>
    </source>
</evidence>
<gene>
    <name evidence="2" type="ORF">VSDG_05290</name>
</gene>
<reference evidence="2 3" key="1">
    <citation type="submission" date="2015-09" db="EMBL/GenBank/DDBJ databases">
        <title>Host preference determinants of Valsa canker pathogens revealed by comparative genomics.</title>
        <authorList>
            <person name="Yin Z."/>
            <person name="Huang L."/>
        </authorList>
    </citation>
    <scope>NUCLEOTIDE SEQUENCE [LARGE SCALE GENOMIC DNA]</scope>
    <source>
        <strain evidence="2 3">YSFL</strain>
    </source>
</reference>
<evidence type="ECO:0000256" key="1">
    <source>
        <dbReference type="SAM" id="MobiDB-lite"/>
    </source>
</evidence>
<comment type="caution">
    <text evidence="2">The sequence shown here is derived from an EMBL/GenBank/DDBJ whole genome shotgun (WGS) entry which is preliminary data.</text>
</comment>
<name>A0A423VX50_CYTCH</name>
<dbReference type="OrthoDB" id="1844152at2759"/>
<feature type="region of interest" description="Disordered" evidence="1">
    <location>
        <begin position="1"/>
        <end position="20"/>
    </location>
</feature>
<accession>A0A423VX50</accession>
<proteinExistence type="predicted"/>
<evidence type="ECO:0000313" key="3">
    <source>
        <dbReference type="Proteomes" id="UP000284375"/>
    </source>
</evidence>